<sequence>MKEVTNRVDLEGSLTRFLGKGAIFEQGSTQTQTAFKYALTVRNRATEDRKFELQAFVDVINTADAFKLSRISKCPPVLLCVAQVDKFPISQALLLPSANLTLWTYLW</sequence>
<keyword evidence="2" id="KW-1185">Reference proteome</keyword>
<accession>A0ABP1QFK8</accession>
<dbReference type="Proteomes" id="UP001642540">
    <property type="component" value="Unassembled WGS sequence"/>
</dbReference>
<reference evidence="1 2" key="1">
    <citation type="submission" date="2024-08" db="EMBL/GenBank/DDBJ databases">
        <authorList>
            <person name="Cucini C."/>
            <person name="Frati F."/>
        </authorList>
    </citation>
    <scope>NUCLEOTIDE SEQUENCE [LARGE SCALE GENOMIC DNA]</scope>
</reference>
<dbReference type="EMBL" id="CAXLJM020000033">
    <property type="protein sequence ID" value="CAL8101112.1"/>
    <property type="molecule type" value="Genomic_DNA"/>
</dbReference>
<organism evidence="1 2">
    <name type="scientific">Orchesella dallaii</name>
    <dbReference type="NCBI Taxonomy" id="48710"/>
    <lineage>
        <taxon>Eukaryota</taxon>
        <taxon>Metazoa</taxon>
        <taxon>Ecdysozoa</taxon>
        <taxon>Arthropoda</taxon>
        <taxon>Hexapoda</taxon>
        <taxon>Collembola</taxon>
        <taxon>Entomobryomorpha</taxon>
        <taxon>Entomobryoidea</taxon>
        <taxon>Orchesellidae</taxon>
        <taxon>Orchesellinae</taxon>
        <taxon>Orchesella</taxon>
    </lineage>
</organism>
<evidence type="ECO:0000313" key="2">
    <source>
        <dbReference type="Proteomes" id="UP001642540"/>
    </source>
</evidence>
<dbReference type="Gene3D" id="3.40.50.2300">
    <property type="match status" value="1"/>
</dbReference>
<name>A0ABP1QFK8_9HEXA</name>
<evidence type="ECO:0000313" key="1">
    <source>
        <dbReference type="EMBL" id="CAL8101112.1"/>
    </source>
</evidence>
<proteinExistence type="predicted"/>
<comment type="caution">
    <text evidence="1">The sequence shown here is derived from an EMBL/GenBank/DDBJ whole genome shotgun (WGS) entry which is preliminary data.</text>
</comment>
<protein>
    <submittedName>
        <fullName evidence="1">Uncharacterized protein</fullName>
    </submittedName>
</protein>
<gene>
    <name evidence="1" type="ORF">ODALV1_LOCUS10736</name>
</gene>